<feature type="transmembrane region" description="Helical" evidence="8">
    <location>
        <begin position="30"/>
        <end position="48"/>
    </location>
</feature>
<evidence type="ECO:0000259" key="9">
    <source>
        <dbReference type="Pfam" id="PF07687"/>
    </source>
</evidence>
<dbReference type="KEGG" id="psq:PUNSTDRAFT_146350"/>
<gene>
    <name evidence="10" type="ORF">PUNSTDRAFT_146350</name>
</gene>
<evidence type="ECO:0000313" key="10">
    <source>
        <dbReference type="EMBL" id="EIN04704.1"/>
    </source>
</evidence>
<accession>R7S4C7</accession>
<feature type="active site" evidence="6">
    <location>
        <position position="180"/>
    </location>
</feature>
<keyword evidence="8" id="KW-0472">Membrane</keyword>
<keyword evidence="5 7" id="KW-0862">Zinc</keyword>
<dbReference type="eggNOG" id="KOG2275">
    <property type="taxonomic scope" value="Eukaryota"/>
</dbReference>
<dbReference type="InterPro" id="IPR047177">
    <property type="entry name" value="Pept_M20A"/>
</dbReference>
<comment type="similarity">
    <text evidence="1">Belongs to the peptidase M20A family.</text>
</comment>
<keyword evidence="8" id="KW-1133">Transmembrane helix</keyword>
<feature type="binding site" evidence="7">
    <location>
        <position position="278"/>
    </location>
    <ligand>
        <name>Zn(2+)</name>
        <dbReference type="ChEBI" id="CHEBI:29105"/>
        <label>2</label>
    </ligand>
</feature>
<dbReference type="PANTHER" id="PTHR45962">
    <property type="entry name" value="N-FATTY-ACYL-AMINO ACID SYNTHASE/HYDROLASE PM20D1"/>
    <property type="match status" value="1"/>
</dbReference>
<evidence type="ECO:0000256" key="8">
    <source>
        <dbReference type="SAM" id="Phobius"/>
    </source>
</evidence>
<dbReference type="InterPro" id="IPR011650">
    <property type="entry name" value="Peptidase_M20_dimer"/>
</dbReference>
<feature type="binding site" evidence="7">
    <location>
        <position position="213"/>
    </location>
    <ligand>
        <name>Zn(2+)</name>
        <dbReference type="ChEBI" id="CHEBI:29105"/>
        <label>1</label>
    </ligand>
</feature>
<dbReference type="PROSITE" id="PS00759">
    <property type="entry name" value="ARGE_DAPE_CPG2_2"/>
    <property type="match status" value="1"/>
</dbReference>
<keyword evidence="11" id="KW-1185">Reference proteome</keyword>
<dbReference type="Gene3D" id="3.40.630.10">
    <property type="entry name" value="Zn peptidases"/>
    <property type="match status" value="1"/>
</dbReference>
<dbReference type="HOGENOM" id="CLU_021802_11_0_1"/>
<dbReference type="InterPro" id="IPR036264">
    <property type="entry name" value="Bact_exopeptidase_dim_dom"/>
</dbReference>
<keyword evidence="8" id="KW-0812">Transmembrane</keyword>
<feature type="binding site" evidence="7">
    <location>
        <position position="178"/>
    </location>
    <ligand>
        <name>Zn(2+)</name>
        <dbReference type="ChEBI" id="CHEBI:29105"/>
        <label>2</label>
    </ligand>
</feature>
<evidence type="ECO:0000256" key="3">
    <source>
        <dbReference type="ARBA" id="ARBA00022723"/>
    </source>
</evidence>
<dbReference type="PANTHER" id="PTHR45962:SF1">
    <property type="entry name" value="N-FATTY-ACYL-AMINO ACID SYNTHASE_HYDROLASE PM20D1"/>
    <property type="match status" value="1"/>
</dbReference>
<dbReference type="InterPro" id="IPR002933">
    <property type="entry name" value="Peptidase_M20"/>
</dbReference>
<dbReference type="InterPro" id="IPR001261">
    <property type="entry name" value="ArgE/DapE_CS"/>
</dbReference>
<evidence type="ECO:0000256" key="4">
    <source>
        <dbReference type="ARBA" id="ARBA00022801"/>
    </source>
</evidence>
<feature type="binding site" evidence="7">
    <location>
        <position position="248"/>
    </location>
    <ligand>
        <name>Zn(2+)</name>
        <dbReference type="ChEBI" id="CHEBI:29105"/>
        <label>1</label>
    </ligand>
</feature>
<dbReference type="Pfam" id="PF01546">
    <property type="entry name" value="Peptidase_M20"/>
    <property type="match status" value="1"/>
</dbReference>
<evidence type="ECO:0000256" key="7">
    <source>
        <dbReference type="PIRSR" id="PIRSR037217-2"/>
    </source>
</evidence>
<dbReference type="Gene3D" id="3.30.70.360">
    <property type="match status" value="1"/>
</dbReference>
<dbReference type="CDD" id="cd05674">
    <property type="entry name" value="M20_yscS"/>
    <property type="match status" value="1"/>
</dbReference>
<keyword evidence="10" id="KW-0121">Carboxypeptidase</keyword>
<keyword evidence="4" id="KW-0378">Hydrolase</keyword>
<proteinExistence type="inferred from homology"/>
<feature type="binding site" evidence="7">
    <location>
        <position position="213"/>
    </location>
    <ligand>
        <name>Zn(2+)</name>
        <dbReference type="ChEBI" id="CHEBI:29105"/>
        <label>2</label>
    </ligand>
</feature>
<dbReference type="GO" id="GO:0046872">
    <property type="term" value="F:metal ion binding"/>
    <property type="evidence" value="ECO:0007669"/>
    <property type="project" value="UniProtKB-KW"/>
</dbReference>
<dbReference type="RefSeq" id="XP_007388097.1">
    <property type="nucleotide sequence ID" value="XM_007388035.1"/>
</dbReference>
<evidence type="ECO:0000313" key="11">
    <source>
        <dbReference type="Proteomes" id="UP000054196"/>
    </source>
</evidence>
<dbReference type="SUPFAM" id="SSF55031">
    <property type="entry name" value="Bacterial exopeptidase dimerisation domain"/>
    <property type="match status" value="1"/>
</dbReference>
<evidence type="ECO:0000256" key="5">
    <source>
        <dbReference type="ARBA" id="ARBA00022833"/>
    </source>
</evidence>
<keyword evidence="2" id="KW-0645">Protease</keyword>
<organism evidence="10 11">
    <name type="scientific">Punctularia strigosozonata (strain HHB-11173)</name>
    <name type="common">White-rot fungus</name>
    <dbReference type="NCBI Taxonomy" id="741275"/>
    <lineage>
        <taxon>Eukaryota</taxon>
        <taxon>Fungi</taxon>
        <taxon>Dikarya</taxon>
        <taxon>Basidiomycota</taxon>
        <taxon>Agaricomycotina</taxon>
        <taxon>Agaricomycetes</taxon>
        <taxon>Corticiales</taxon>
        <taxon>Punctulariaceae</taxon>
        <taxon>Punctularia</taxon>
    </lineage>
</organism>
<dbReference type="Proteomes" id="UP000054196">
    <property type="component" value="Unassembled WGS sequence"/>
</dbReference>
<protein>
    <submittedName>
        <fullName evidence="10">Carboxypeptidase S</fullName>
    </submittedName>
</protein>
<name>R7S4C7_PUNST</name>
<sequence>MKDDAKDLLSQAEDRPALVKTRTRRGVSPRILLCLVLCAVLALLPRLVHQRLFSSRLLLLPDSLVQGTCPQVGAIFPAGPNGELWGKLSALYAQVDYEERAVAWLSDAVRIPTELYDDMGLVGEDERWEAFRPFNEYLVEAFPRIHSTVKLTKVNTYGLLYEWLGTDADLKPLLLMAHSDVVPVDPATADQWAHPPYSGHFDGERIWGRGSSDDKNGLIAAMAVIETLLEHDFQPRRTIIMSFGFDEEGGGPYSQGAQALANLLLDRYGKDAFAMIIDEGSGYVEQFGTVFAIPAIGEKGYANVHVEVKTPGGHSSIPPAHTSIGILSSLLVHLESNQENAHLIRTEPLYQYLQCVAEHAPDVSRDLRTALVKGRHSDRALREAEKIVFQDAETKALAGTTQAVDVIYGGVKSNALPEQAAAIVNHRIATDSSLGAMRARYIHLLAPLAAAFNLSYTAFGTSILGPTTETLGELIVTNPDGLEPAPTVPTDPGAKPFALLSGTIRATYAKRREALGGAREVLVAPGIISGNTDTVYYWDLSAHIFRYNHNDLGTGGLGNIHTVNESMGVESFMEEILFFTTLILNADDAELL</sequence>
<dbReference type="PIRSF" id="PIRSF037217">
    <property type="entry name" value="Carboxypeptidase_S"/>
    <property type="match status" value="1"/>
</dbReference>
<dbReference type="Pfam" id="PF07687">
    <property type="entry name" value="M20_dimer"/>
    <property type="match status" value="1"/>
</dbReference>
<dbReference type="PROSITE" id="PS00758">
    <property type="entry name" value="ARGE_DAPE_CPG2_1"/>
    <property type="match status" value="1"/>
</dbReference>
<dbReference type="GeneID" id="18881623"/>
<reference evidence="11" key="1">
    <citation type="journal article" date="2012" name="Science">
        <title>The Paleozoic origin of enzymatic lignin decomposition reconstructed from 31 fungal genomes.</title>
        <authorList>
            <person name="Floudas D."/>
            <person name="Binder M."/>
            <person name="Riley R."/>
            <person name="Barry K."/>
            <person name="Blanchette R.A."/>
            <person name="Henrissat B."/>
            <person name="Martinez A.T."/>
            <person name="Otillar R."/>
            <person name="Spatafora J.W."/>
            <person name="Yadav J.S."/>
            <person name="Aerts A."/>
            <person name="Benoit I."/>
            <person name="Boyd A."/>
            <person name="Carlson A."/>
            <person name="Copeland A."/>
            <person name="Coutinho P.M."/>
            <person name="de Vries R.P."/>
            <person name="Ferreira P."/>
            <person name="Findley K."/>
            <person name="Foster B."/>
            <person name="Gaskell J."/>
            <person name="Glotzer D."/>
            <person name="Gorecki P."/>
            <person name="Heitman J."/>
            <person name="Hesse C."/>
            <person name="Hori C."/>
            <person name="Igarashi K."/>
            <person name="Jurgens J.A."/>
            <person name="Kallen N."/>
            <person name="Kersten P."/>
            <person name="Kohler A."/>
            <person name="Kuees U."/>
            <person name="Kumar T.K.A."/>
            <person name="Kuo A."/>
            <person name="LaButti K."/>
            <person name="Larrondo L.F."/>
            <person name="Lindquist E."/>
            <person name="Ling A."/>
            <person name="Lombard V."/>
            <person name="Lucas S."/>
            <person name="Lundell T."/>
            <person name="Martin R."/>
            <person name="McLaughlin D.J."/>
            <person name="Morgenstern I."/>
            <person name="Morin E."/>
            <person name="Murat C."/>
            <person name="Nagy L.G."/>
            <person name="Nolan M."/>
            <person name="Ohm R.A."/>
            <person name="Patyshakuliyeva A."/>
            <person name="Rokas A."/>
            <person name="Ruiz-Duenas F.J."/>
            <person name="Sabat G."/>
            <person name="Salamov A."/>
            <person name="Samejima M."/>
            <person name="Schmutz J."/>
            <person name="Slot J.C."/>
            <person name="St John F."/>
            <person name="Stenlid J."/>
            <person name="Sun H."/>
            <person name="Sun S."/>
            <person name="Syed K."/>
            <person name="Tsang A."/>
            <person name="Wiebenga A."/>
            <person name="Young D."/>
            <person name="Pisabarro A."/>
            <person name="Eastwood D.C."/>
            <person name="Martin F."/>
            <person name="Cullen D."/>
            <person name="Grigoriev I.V."/>
            <person name="Hibbett D.S."/>
        </authorList>
    </citation>
    <scope>NUCLEOTIDE SEQUENCE [LARGE SCALE GENOMIC DNA]</scope>
    <source>
        <strain evidence="11">HHB-11173 SS5</strain>
    </source>
</reference>
<evidence type="ECO:0000256" key="6">
    <source>
        <dbReference type="PIRSR" id="PIRSR037217-1"/>
    </source>
</evidence>
<feature type="active site" description="Proton acceptor" evidence="6">
    <location>
        <position position="247"/>
    </location>
</feature>
<dbReference type="FunFam" id="3.40.630.10:FF:000027">
    <property type="entry name" value="N-fatty-acyl-amino acid synthase/hydrolase PM20D1"/>
    <property type="match status" value="1"/>
</dbReference>
<evidence type="ECO:0000256" key="2">
    <source>
        <dbReference type="ARBA" id="ARBA00022670"/>
    </source>
</evidence>
<feature type="binding site" evidence="7">
    <location>
        <position position="561"/>
    </location>
    <ligand>
        <name>Zn(2+)</name>
        <dbReference type="ChEBI" id="CHEBI:29105"/>
        <label>1</label>
    </ligand>
</feature>
<dbReference type="GO" id="GO:0051603">
    <property type="term" value="P:proteolysis involved in protein catabolic process"/>
    <property type="evidence" value="ECO:0007669"/>
    <property type="project" value="TreeGrafter"/>
</dbReference>
<dbReference type="GO" id="GO:0000328">
    <property type="term" value="C:fungal-type vacuole lumen"/>
    <property type="evidence" value="ECO:0007669"/>
    <property type="project" value="TreeGrafter"/>
</dbReference>
<keyword evidence="3 7" id="KW-0479">Metal-binding</keyword>
<dbReference type="OrthoDB" id="3064516at2759"/>
<evidence type="ECO:0000256" key="1">
    <source>
        <dbReference type="ARBA" id="ARBA00006247"/>
    </source>
</evidence>
<feature type="domain" description="Peptidase M20 dimerisation" evidence="9">
    <location>
        <begin position="296"/>
        <end position="441"/>
    </location>
</feature>
<dbReference type="InterPro" id="IPR017141">
    <property type="entry name" value="Pept_M20_carboxypep"/>
</dbReference>
<dbReference type="OMA" id="YGLLITW"/>
<dbReference type="GO" id="GO:0004181">
    <property type="term" value="F:metallocarboxypeptidase activity"/>
    <property type="evidence" value="ECO:0007669"/>
    <property type="project" value="InterPro"/>
</dbReference>
<dbReference type="EMBL" id="JH687553">
    <property type="protein sequence ID" value="EIN04704.1"/>
    <property type="molecule type" value="Genomic_DNA"/>
</dbReference>
<dbReference type="AlphaFoldDB" id="R7S4C7"/>
<dbReference type="SUPFAM" id="SSF53187">
    <property type="entry name" value="Zn-dependent exopeptidases"/>
    <property type="match status" value="1"/>
</dbReference>